<evidence type="ECO:0000313" key="1">
    <source>
        <dbReference type="EMBL" id="SFI38476.1"/>
    </source>
</evidence>
<dbReference type="RefSeq" id="WP_090080819.1">
    <property type="nucleotide sequence ID" value="NZ_FOQT01000004.1"/>
</dbReference>
<name>A0A1I3HRT0_9FLAO</name>
<accession>A0A1I3HRT0</accession>
<sequence length="67" mass="7946">MTEIILKSNLPKSKLDALLNFLKTFDVTVEIKESKKKNIKKFPFTIGIWEDYDITGKELREKSWTRK</sequence>
<gene>
    <name evidence="1" type="ORF">SAMN05443292_2362</name>
</gene>
<proteinExistence type="predicted"/>
<dbReference type="STRING" id="1125876.SAMN05443292_2362"/>
<evidence type="ECO:0000313" key="2">
    <source>
        <dbReference type="Proteomes" id="UP000198931"/>
    </source>
</evidence>
<dbReference type="EMBL" id="FOQT01000004">
    <property type="protein sequence ID" value="SFI38476.1"/>
    <property type="molecule type" value="Genomic_DNA"/>
</dbReference>
<reference evidence="1 2" key="1">
    <citation type="submission" date="2016-10" db="EMBL/GenBank/DDBJ databases">
        <authorList>
            <person name="de Groot N.N."/>
        </authorList>
    </citation>
    <scope>NUCLEOTIDE SEQUENCE [LARGE SCALE GENOMIC DNA]</scope>
    <source>
        <strain evidence="1 2">DSM 26000</strain>
    </source>
</reference>
<organism evidence="1 2">
    <name type="scientific">Halpernia frigidisoli</name>
    <dbReference type="NCBI Taxonomy" id="1125876"/>
    <lineage>
        <taxon>Bacteria</taxon>
        <taxon>Pseudomonadati</taxon>
        <taxon>Bacteroidota</taxon>
        <taxon>Flavobacteriia</taxon>
        <taxon>Flavobacteriales</taxon>
        <taxon>Weeksellaceae</taxon>
        <taxon>Chryseobacterium group</taxon>
        <taxon>Halpernia</taxon>
    </lineage>
</organism>
<dbReference type="AlphaFoldDB" id="A0A1I3HRT0"/>
<dbReference type="Proteomes" id="UP000198931">
    <property type="component" value="Unassembled WGS sequence"/>
</dbReference>
<keyword evidence="2" id="KW-1185">Reference proteome</keyword>
<protein>
    <submittedName>
        <fullName evidence="1">Uncharacterized protein</fullName>
    </submittedName>
</protein>